<dbReference type="AlphaFoldDB" id="A0A7J7JGS1"/>
<evidence type="ECO:0000313" key="3">
    <source>
        <dbReference type="Proteomes" id="UP000593567"/>
    </source>
</evidence>
<protein>
    <submittedName>
        <fullName evidence="2">Uncharacterized protein</fullName>
    </submittedName>
</protein>
<feature type="compositionally biased region" description="Polar residues" evidence="1">
    <location>
        <begin position="127"/>
        <end position="138"/>
    </location>
</feature>
<gene>
    <name evidence="2" type="ORF">EB796_017128</name>
</gene>
<sequence length="532" mass="56632">MLTPPKSTKRRRIPISEYISNPPPQIRRSSDHSKSKSNLGAEKSQSLKTSKSQSAGAGGKAEVTHRPAWRPTSANNYVSEWLSNVDKAAAANLSKASSVRKKRATAGSVTESKTPTASSKRALEGSITESKTPSTRSQKIPAASATRYITSSAGNKAPARPVSSHSAPIPSLEQKPVPKISKVTEKRLATKRADNSKPGFLPSQVALASKSENRPIRTRGSSKTKASSASSKNIQPISCEPGEIPLSVRSGGIRFRTTATSDSGRVPTKPASKSKPASTSTATSRPPSASQKQAPSRSKPALAFATDSRAPVSIKSQSPVKPASKSKHAPVSSTTSREPAVSNAKAPTKIEGQHQPTCCSSTIADYRSGGSSDDVGHREASGKPRIPPQPQQQSYLQYASSQTKPPRNSLQSTEVESKDQNLCPQSLALPTEQAKLRNVSTEYLTHFQPFTLCSNLASMSLASKSDECVSGADWTAEVQDTREKAAIYKDRCNRSHFSRGTSMCWSSEERLASAESHIGGKLEKASSSPLSE</sequence>
<reference evidence="2" key="1">
    <citation type="submission" date="2020-06" db="EMBL/GenBank/DDBJ databases">
        <title>Draft genome of Bugula neritina, a colonial animal packing powerful symbionts and potential medicines.</title>
        <authorList>
            <person name="Rayko M."/>
        </authorList>
    </citation>
    <scope>NUCLEOTIDE SEQUENCE [LARGE SCALE GENOMIC DNA]</scope>
    <source>
        <strain evidence="2">Kwan_BN1</strain>
    </source>
</reference>
<name>A0A7J7JGS1_BUGNE</name>
<feature type="region of interest" description="Disordered" evidence="1">
    <location>
        <begin position="1"/>
        <end position="72"/>
    </location>
</feature>
<dbReference type="EMBL" id="VXIV02002559">
    <property type="protein sequence ID" value="KAF6024568.1"/>
    <property type="molecule type" value="Genomic_DNA"/>
</dbReference>
<feature type="compositionally biased region" description="Basic and acidic residues" evidence="1">
    <location>
        <begin position="182"/>
        <end position="195"/>
    </location>
</feature>
<feature type="compositionally biased region" description="Polar residues" evidence="1">
    <location>
        <begin position="403"/>
        <end position="422"/>
    </location>
</feature>
<evidence type="ECO:0000313" key="2">
    <source>
        <dbReference type="EMBL" id="KAF6024568.1"/>
    </source>
</evidence>
<organism evidence="2 3">
    <name type="scientific">Bugula neritina</name>
    <name type="common">Brown bryozoan</name>
    <name type="synonym">Sertularia neritina</name>
    <dbReference type="NCBI Taxonomy" id="10212"/>
    <lineage>
        <taxon>Eukaryota</taxon>
        <taxon>Metazoa</taxon>
        <taxon>Spiralia</taxon>
        <taxon>Lophotrochozoa</taxon>
        <taxon>Bryozoa</taxon>
        <taxon>Gymnolaemata</taxon>
        <taxon>Cheilostomatida</taxon>
        <taxon>Flustrina</taxon>
        <taxon>Buguloidea</taxon>
        <taxon>Bugulidae</taxon>
        <taxon>Bugula</taxon>
    </lineage>
</organism>
<feature type="compositionally biased region" description="Polar residues" evidence="1">
    <location>
        <begin position="354"/>
        <end position="363"/>
    </location>
</feature>
<feature type="compositionally biased region" description="Low complexity" evidence="1">
    <location>
        <begin position="267"/>
        <end position="290"/>
    </location>
</feature>
<proteinExistence type="predicted"/>
<keyword evidence="3" id="KW-1185">Reference proteome</keyword>
<feature type="compositionally biased region" description="Polar residues" evidence="1">
    <location>
        <begin position="107"/>
        <end position="119"/>
    </location>
</feature>
<evidence type="ECO:0000256" key="1">
    <source>
        <dbReference type="SAM" id="MobiDB-lite"/>
    </source>
</evidence>
<dbReference type="Proteomes" id="UP000593567">
    <property type="component" value="Unassembled WGS sequence"/>
</dbReference>
<feature type="region of interest" description="Disordered" evidence="1">
    <location>
        <begin position="91"/>
        <end position="422"/>
    </location>
</feature>
<accession>A0A7J7JGS1</accession>
<feature type="compositionally biased region" description="Low complexity" evidence="1">
    <location>
        <begin position="223"/>
        <end position="232"/>
    </location>
</feature>
<feature type="compositionally biased region" description="Low complexity" evidence="1">
    <location>
        <begin position="43"/>
        <end position="54"/>
    </location>
</feature>
<comment type="caution">
    <text evidence="2">The sequence shown here is derived from an EMBL/GenBank/DDBJ whole genome shotgun (WGS) entry which is preliminary data.</text>
</comment>
<feature type="compositionally biased region" description="Low complexity" evidence="1">
    <location>
        <begin position="391"/>
        <end position="402"/>
    </location>
</feature>